<dbReference type="GO" id="GO:0005576">
    <property type="term" value="C:extracellular region"/>
    <property type="evidence" value="ECO:0007669"/>
    <property type="project" value="TreeGrafter"/>
</dbReference>
<dbReference type="InterPro" id="IPR033130">
    <property type="entry name" value="RNase_T2_His_AS_2"/>
</dbReference>
<dbReference type="PANTHER" id="PTHR11240">
    <property type="entry name" value="RIBONUCLEASE T2"/>
    <property type="match status" value="1"/>
</dbReference>
<dbReference type="Pfam" id="PF00445">
    <property type="entry name" value="Ribonuclease_T2"/>
    <property type="match status" value="1"/>
</dbReference>
<keyword evidence="5" id="KW-1185">Reference proteome</keyword>
<dbReference type="KEGG" id="eiv:EIN_293940"/>
<evidence type="ECO:0000256" key="3">
    <source>
        <dbReference type="SAM" id="MobiDB-lite"/>
    </source>
</evidence>
<evidence type="ECO:0000256" key="2">
    <source>
        <dbReference type="RuleBase" id="RU004328"/>
    </source>
</evidence>
<dbReference type="GeneID" id="14889952"/>
<dbReference type="OrthoDB" id="435754at2759"/>
<dbReference type="GO" id="GO:0006401">
    <property type="term" value="P:RNA catabolic process"/>
    <property type="evidence" value="ECO:0007669"/>
    <property type="project" value="TreeGrafter"/>
</dbReference>
<dbReference type="EMBL" id="KB206482">
    <property type="protein sequence ID" value="ELP90954.1"/>
    <property type="molecule type" value="Genomic_DNA"/>
</dbReference>
<dbReference type="Gene3D" id="3.90.730.10">
    <property type="entry name" value="Ribonuclease T2-like"/>
    <property type="match status" value="1"/>
</dbReference>
<dbReference type="SUPFAM" id="SSF55895">
    <property type="entry name" value="Ribonuclease Rh-like"/>
    <property type="match status" value="1"/>
</dbReference>
<dbReference type="AlphaFoldDB" id="L7FM55"/>
<dbReference type="GO" id="GO:0033897">
    <property type="term" value="F:ribonuclease T2 activity"/>
    <property type="evidence" value="ECO:0007669"/>
    <property type="project" value="InterPro"/>
</dbReference>
<comment type="similarity">
    <text evidence="1 2">Belongs to the RNase T2 family.</text>
</comment>
<dbReference type="GO" id="GO:0003723">
    <property type="term" value="F:RNA binding"/>
    <property type="evidence" value="ECO:0007669"/>
    <property type="project" value="InterPro"/>
</dbReference>
<dbReference type="Proteomes" id="UP000014680">
    <property type="component" value="Unassembled WGS sequence"/>
</dbReference>
<protein>
    <submittedName>
        <fullName evidence="4">Ribonuclease 3, putative</fullName>
    </submittedName>
</protein>
<dbReference type="PANTHER" id="PTHR11240:SF22">
    <property type="entry name" value="RIBONUCLEASE T2"/>
    <property type="match status" value="1"/>
</dbReference>
<evidence type="ECO:0000313" key="5">
    <source>
        <dbReference type="Proteomes" id="UP000014680"/>
    </source>
</evidence>
<dbReference type="PROSITE" id="PS00531">
    <property type="entry name" value="RNASE_T2_2"/>
    <property type="match status" value="1"/>
</dbReference>
<dbReference type="RefSeq" id="XP_004257725.1">
    <property type="nucleotide sequence ID" value="XM_004257677.1"/>
</dbReference>
<dbReference type="InterPro" id="IPR036430">
    <property type="entry name" value="RNase_T2-like_sf"/>
</dbReference>
<dbReference type="VEuPathDB" id="AmoebaDB:EIN_293940"/>
<evidence type="ECO:0000313" key="4">
    <source>
        <dbReference type="EMBL" id="ELP90954.1"/>
    </source>
</evidence>
<dbReference type="InterPro" id="IPR001568">
    <property type="entry name" value="RNase_T2-like"/>
</dbReference>
<sequence>MKRIYNLNLIIQKTLKYEKTKMVFWYFWFLSFAFEQPDKPKEPEKQSEASGTTFPSLEPLQQDLPSSSEQVVRRRVPRTQQQQAQPTPLTFQLHPSTIKKLRPFSQCKKYIKFEKKFEFLMLVQYWPGGRCYDYKCSLPQTLPQLKESFWLHGLWPQFILNRNMFCCWSPFNVFQVESQLIKNEPLFQEIKEFWPSVDSCKLSLYQYDKHGACSLTTYEGKDGPFDYFRMAIELWKKNDVWKILKDSRLKVETNKLYKLDNLKEIISNAYGGKVAFMCRDLTSIYEIRVCYDHKINKYDPTPIDCPVKVFKEEKRSCADMVLFKEFPFYLLNIETAPKNNCVY</sequence>
<gene>
    <name evidence="4" type="ORF">EIN_293940</name>
</gene>
<feature type="region of interest" description="Disordered" evidence="3">
    <location>
        <begin position="40"/>
        <end position="86"/>
    </location>
</feature>
<evidence type="ECO:0000256" key="1">
    <source>
        <dbReference type="ARBA" id="ARBA00007469"/>
    </source>
</evidence>
<accession>L7FM55</accession>
<organism evidence="4 5">
    <name type="scientific">Entamoeba invadens IP1</name>
    <dbReference type="NCBI Taxonomy" id="370355"/>
    <lineage>
        <taxon>Eukaryota</taxon>
        <taxon>Amoebozoa</taxon>
        <taxon>Evosea</taxon>
        <taxon>Archamoebae</taxon>
        <taxon>Mastigamoebida</taxon>
        <taxon>Entamoebidae</taxon>
        <taxon>Entamoeba</taxon>
    </lineage>
</organism>
<proteinExistence type="inferred from homology"/>
<reference evidence="4 5" key="1">
    <citation type="submission" date="2012-10" db="EMBL/GenBank/DDBJ databases">
        <authorList>
            <person name="Zafar N."/>
            <person name="Inman J."/>
            <person name="Hall N."/>
            <person name="Lorenzi H."/>
            <person name="Caler E."/>
        </authorList>
    </citation>
    <scope>NUCLEOTIDE SEQUENCE [LARGE SCALE GENOMIC DNA]</scope>
    <source>
        <strain evidence="4 5">IP1</strain>
    </source>
</reference>
<name>L7FM55_ENTIV</name>